<dbReference type="AlphaFoldDB" id="A0A502F8Q3"/>
<keyword evidence="4" id="KW-1185">Reference proteome</keyword>
<dbReference type="Pfam" id="PF03401">
    <property type="entry name" value="TctC"/>
    <property type="match status" value="1"/>
</dbReference>
<accession>A0A502F8Q3</accession>
<dbReference type="OrthoDB" id="7250553at2"/>
<proteinExistence type="inferred from homology"/>
<comment type="similarity">
    <text evidence="1">Belongs to the UPF0065 (bug) family.</text>
</comment>
<comment type="caution">
    <text evidence="3">The sequence shown here is derived from an EMBL/GenBank/DDBJ whole genome shotgun (WGS) entry which is preliminary data.</text>
</comment>
<feature type="signal peptide" evidence="2">
    <location>
        <begin position="1"/>
        <end position="30"/>
    </location>
</feature>
<dbReference type="InterPro" id="IPR006311">
    <property type="entry name" value="TAT_signal"/>
</dbReference>
<reference evidence="3 4" key="1">
    <citation type="journal article" date="2019" name="Environ. Microbiol.">
        <title>Species interactions and distinct microbial communities in high Arctic permafrost affected cryosols are associated with the CH4 and CO2 gas fluxes.</title>
        <authorList>
            <person name="Altshuler I."/>
            <person name="Hamel J."/>
            <person name="Turney S."/>
            <person name="Magnuson E."/>
            <person name="Levesque R."/>
            <person name="Greer C."/>
            <person name="Whyte L.G."/>
        </authorList>
    </citation>
    <scope>NUCLEOTIDE SEQUENCE [LARGE SCALE GENOMIC DNA]</scope>
    <source>
        <strain evidence="3 4">S9.3B</strain>
    </source>
</reference>
<evidence type="ECO:0000256" key="2">
    <source>
        <dbReference type="SAM" id="SignalP"/>
    </source>
</evidence>
<evidence type="ECO:0000313" key="4">
    <source>
        <dbReference type="Proteomes" id="UP000317078"/>
    </source>
</evidence>
<dbReference type="SUPFAM" id="SSF53850">
    <property type="entry name" value="Periplasmic binding protein-like II"/>
    <property type="match status" value="1"/>
</dbReference>
<dbReference type="EMBL" id="RCZP01000044">
    <property type="protein sequence ID" value="TPG45768.1"/>
    <property type="molecule type" value="Genomic_DNA"/>
</dbReference>
<evidence type="ECO:0000313" key="3">
    <source>
        <dbReference type="EMBL" id="TPG45768.1"/>
    </source>
</evidence>
<gene>
    <name evidence="3" type="ORF">EAH89_25760</name>
</gene>
<dbReference type="CDD" id="cd07012">
    <property type="entry name" value="PBP2_Bug_TTT"/>
    <property type="match status" value="1"/>
</dbReference>
<dbReference type="PIRSF" id="PIRSF017082">
    <property type="entry name" value="YflP"/>
    <property type="match status" value="1"/>
</dbReference>
<dbReference type="PANTHER" id="PTHR42928">
    <property type="entry name" value="TRICARBOXYLATE-BINDING PROTEIN"/>
    <property type="match status" value="1"/>
</dbReference>
<feature type="chain" id="PRO_5021340211" evidence="2">
    <location>
        <begin position="31"/>
        <end position="330"/>
    </location>
</feature>
<organism evidence="3 4">
    <name type="scientific">Muricoccus nepalensis</name>
    <dbReference type="NCBI Taxonomy" id="1854500"/>
    <lineage>
        <taxon>Bacteria</taxon>
        <taxon>Pseudomonadati</taxon>
        <taxon>Pseudomonadota</taxon>
        <taxon>Alphaproteobacteria</taxon>
        <taxon>Acetobacterales</taxon>
        <taxon>Roseomonadaceae</taxon>
        <taxon>Muricoccus</taxon>
    </lineage>
</organism>
<dbReference type="RefSeq" id="WP_140886592.1">
    <property type="nucleotide sequence ID" value="NZ_RCZP01000044.1"/>
</dbReference>
<dbReference type="InterPro" id="IPR042100">
    <property type="entry name" value="Bug_dom1"/>
</dbReference>
<dbReference type="Proteomes" id="UP000317078">
    <property type="component" value="Unassembled WGS sequence"/>
</dbReference>
<dbReference type="InterPro" id="IPR005064">
    <property type="entry name" value="BUG"/>
</dbReference>
<evidence type="ECO:0000256" key="1">
    <source>
        <dbReference type="ARBA" id="ARBA00006987"/>
    </source>
</evidence>
<dbReference type="Gene3D" id="3.40.190.150">
    <property type="entry name" value="Bordetella uptake gene, domain 1"/>
    <property type="match status" value="1"/>
</dbReference>
<dbReference type="PROSITE" id="PS51318">
    <property type="entry name" value="TAT"/>
    <property type="match status" value="1"/>
</dbReference>
<name>A0A502F8Q3_9PROT</name>
<protein>
    <submittedName>
        <fullName evidence="3">Tripartite tricarboxylate transporter substrate binding protein</fullName>
    </submittedName>
</protein>
<keyword evidence="2" id="KW-0732">Signal</keyword>
<sequence>MTTRTSLGRRRILAAGAGLMAAPLARPALAQAAWPVGRPIEIVVGFAPGGGTDVMLRALALFLAAELPGANFVISNRPGAGGETAYAALQAARPDGFTIGGINTPGYLSVPIERRVRYDRAKLRAIARLVDDPTAFVVHQDSHYRTLADLVADAKRRPGEISVGSSGVGTDDHLGLTLFQAATGTEFIHAPYAGAGLVKNAALARHIDVAGLNLGEIGMLGQDKPALRPLAGMGEHRWDLMPEVPTFREAGYDVVMTSERGIAAPRGVPDEIALRLQEAIARVVAKPEWTEKARQLELPMAYLPGAEWEAQMPAQEARYRRIWEKTPWQP</sequence>
<dbReference type="PANTHER" id="PTHR42928:SF5">
    <property type="entry name" value="BLR1237 PROTEIN"/>
    <property type="match status" value="1"/>
</dbReference>
<dbReference type="Gene3D" id="3.40.190.10">
    <property type="entry name" value="Periplasmic binding protein-like II"/>
    <property type="match status" value="1"/>
</dbReference>